<accession>A0A916LBU1</accession>
<organism evidence="1 2">
    <name type="scientific">Mycobacterium tuberculosis</name>
    <dbReference type="NCBI Taxonomy" id="1773"/>
    <lineage>
        <taxon>Bacteria</taxon>
        <taxon>Bacillati</taxon>
        <taxon>Actinomycetota</taxon>
        <taxon>Actinomycetes</taxon>
        <taxon>Mycobacteriales</taxon>
        <taxon>Mycobacteriaceae</taxon>
        <taxon>Mycobacterium</taxon>
        <taxon>Mycobacterium tuberculosis complex</taxon>
    </lineage>
</organism>
<comment type="caution">
    <text evidence="1">The sequence shown here is derived from an EMBL/GenBank/DDBJ whole genome shotgun (WGS) entry which is preliminary data.</text>
</comment>
<evidence type="ECO:0000313" key="1">
    <source>
        <dbReference type="EMBL" id="COY37055.1"/>
    </source>
</evidence>
<evidence type="ECO:0000313" key="2">
    <source>
        <dbReference type="Proteomes" id="UP000039021"/>
    </source>
</evidence>
<name>A0A916LBU1_MYCTX</name>
<gene>
    <name evidence="1" type="ORF">ERS007739_02497</name>
</gene>
<reference evidence="2" key="1">
    <citation type="submission" date="2015-03" db="EMBL/GenBank/DDBJ databases">
        <authorList>
            <consortium name="Pathogen Informatics"/>
        </authorList>
    </citation>
    <scope>NUCLEOTIDE SEQUENCE [LARGE SCALE GENOMIC DNA]</scope>
    <source>
        <strain evidence="2">N09902308</strain>
    </source>
</reference>
<sequence length="112" mass="12475">MIATPWVRSRSGLTFKVAAPTIDSELVRVRTPNRFERPGSRPLSRILNSRCWVPQVPAASTSCVAVKVRRSRRSQLPVRTVRTSHNPSDRRSNPFTVVIGITCAPADSARPR</sequence>
<dbReference type="EMBL" id="CSBK01001156">
    <property type="protein sequence ID" value="COY37055.1"/>
    <property type="molecule type" value="Genomic_DNA"/>
</dbReference>
<dbReference type="AlphaFoldDB" id="A0A916LBU1"/>
<protein>
    <submittedName>
        <fullName evidence="1">Uncharacterized protein</fullName>
    </submittedName>
</protein>
<proteinExistence type="predicted"/>
<dbReference type="Proteomes" id="UP000039021">
    <property type="component" value="Unassembled WGS sequence"/>
</dbReference>